<proteinExistence type="predicted"/>
<gene>
    <name evidence="1" type="ORF">SMTD_LOCUS8188</name>
</gene>
<sequence length="115" mass="13743">MHLDKPDYVQCLFRNSAELMITDYFKINWETILLYSKHYAKRFLHHRIVFTTEYPIQDLQILQSTEVEPNSRLDFQTFCDIVRRSTSFVGLSLCKYQYTLQLSVYIVFPPAHTLV</sequence>
<accession>A0A183P1F2</accession>
<reference evidence="1 2" key="1">
    <citation type="submission" date="2018-11" db="EMBL/GenBank/DDBJ databases">
        <authorList>
            <consortium name="Pathogen Informatics"/>
        </authorList>
    </citation>
    <scope>NUCLEOTIDE SEQUENCE [LARGE SCALE GENOMIC DNA]</scope>
    <source>
        <strain>Denwood</strain>
        <strain evidence="2">Zambia</strain>
    </source>
</reference>
<evidence type="ECO:0000313" key="2">
    <source>
        <dbReference type="Proteomes" id="UP000269396"/>
    </source>
</evidence>
<name>A0A183P1F2_9TREM</name>
<evidence type="ECO:0000313" key="1">
    <source>
        <dbReference type="EMBL" id="VDP43418.1"/>
    </source>
</evidence>
<protein>
    <submittedName>
        <fullName evidence="1">Uncharacterized protein</fullName>
    </submittedName>
</protein>
<dbReference type="EMBL" id="UZAL01028746">
    <property type="protein sequence ID" value="VDP43418.1"/>
    <property type="molecule type" value="Genomic_DNA"/>
</dbReference>
<keyword evidence="2" id="KW-1185">Reference proteome</keyword>
<organism evidence="1 2">
    <name type="scientific">Schistosoma mattheei</name>
    <dbReference type="NCBI Taxonomy" id="31246"/>
    <lineage>
        <taxon>Eukaryota</taxon>
        <taxon>Metazoa</taxon>
        <taxon>Spiralia</taxon>
        <taxon>Lophotrochozoa</taxon>
        <taxon>Platyhelminthes</taxon>
        <taxon>Trematoda</taxon>
        <taxon>Digenea</taxon>
        <taxon>Strigeidida</taxon>
        <taxon>Schistosomatoidea</taxon>
        <taxon>Schistosomatidae</taxon>
        <taxon>Schistosoma</taxon>
    </lineage>
</organism>
<dbReference type="AlphaFoldDB" id="A0A183P1F2"/>
<dbReference type="Proteomes" id="UP000269396">
    <property type="component" value="Unassembled WGS sequence"/>
</dbReference>